<name>A0A1L8DC15_9DIPT</name>
<dbReference type="InterPro" id="IPR038308">
    <property type="entry name" value="RFXAP_C_sf"/>
</dbReference>
<sequence length="135" mass="15187">MSKNVTEVMANLDPSMHFPVDQKPDTIKERLNLHVKRRLQQEPHSSNDSTSSAPCSPPKKKHPPGATGASRKKKHTKEEAKSPEVKKQTREREERISSTVEILQMVLNEKKNSLLRDPEVIAYLSAAVQKASKPN</sequence>
<dbReference type="AlphaFoldDB" id="A0A1L8DC15"/>
<feature type="domain" description="Regulatory factor X-associated protein RFXANK-binding" evidence="2">
    <location>
        <begin position="65"/>
        <end position="130"/>
    </location>
</feature>
<feature type="compositionally biased region" description="Basic and acidic residues" evidence="1">
    <location>
        <begin position="76"/>
        <end position="96"/>
    </location>
</feature>
<feature type="region of interest" description="Disordered" evidence="1">
    <location>
        <begin position="1"/>
        <end position="98"/>
    </location>
</feature>
<feature type="compositionally biased region" description="Basic and acidic residues" evidence="1">
    <location>
        <begin position="20"/>
        <end position="32"/>
    </location>
</feature>
<accession>A0A1L8DC15</accession>
<proteinExistence type="predicted"/>
<dbReference type="Pfam" id="PF15289">
    <property type="entry name" value="RFXA_RFXANK_bdg"/>
    <property type="match status" value="1"/>
</dbReference>
<dbReference type="Gene3D" id="6.10.290.30">
    <property type="entry name" value="Regulatory factor X-associated C-terminal binding domain"/>
    <property type="match status" value="1"/>
</dbReference>
<reference evidence="3" key="1">
    <citation type="submission" date="2016-12" db="EMBL/GenBank/DDBJ databases">
        <title>An insight into the sialome and mialome of the sand fly, Nyssomyia neivai.</title>
        <authorList>
            <person name="Sebastian V."/>
            <person name="Goulart T.M."/>
            <person name="Oliveira W."/>
            <person name="Calvo E."/>
            <person name="Oliveira L.F."/>
            <person name="Pinto M.C."/>
            <person name="Rosselino A.M."/>
            <person name="Ribeiro J.M."/>
        </authorList>
    </citation>
    <scope>NUCLEOTIDE SEQUENCE</scope>
</reference>
<evidence type="ECO:0000256" key="1">
    <source>
        <dbReference type="SAM" id="MobiDB-lite"/>
    </source>
</evidence>
<evidence type="ECO:0000313" key="3">
    <source>
        <dbReference type="EMBL" id="JAV03915.1"/>
    </source>
</evidence>
<protein>
    <recommendedName>
        <fullName evidence="2">Regulatory factor X-associated protein RFXANK-binding domain-containing protein</fullName>
    </recommendedName>
</protein>
<dbReference type="InterPro" id="IPR029316">
    <property type="entry name" value="RFXAP_RFXANK-bd"/>
</dbReference>
<feature type="compositionally biased region" description="Polar residues" evidence="1">
    <location>
        <begin position="42"/>
        <end position="54"/>
    </location>
</feature>
<organism evidence="3">
    <name type="scientific">Nyssomyia neivai</name>
    <dbReference type="NCBI Taxonomy" id="330878"/>
    <lineage>
        <taxon>Eukaryota</taxon>
        <taxon>Metazoa</taxon>
        <taxon>Ecdysozoa</taxon>
        <taxon>Arthropoda</taxon>
        <taxon>Hexapoda</taxon>
        <taxon>Insecta</taxon>
        <taxon>Pterygota</taxon>
        <taxon>Neoptera</taxon>
        <taxon>Endopterygota</taxon>
        <taxon>Diptera</taxon>
        <taxon>Nematocera</taxon>
        <taxon>Psychodoidea</taxon>
        <taxon>Psychodidae</taxon>
        <taxon>Nyssomyia</taxon>
    </lineage>
</organism>
<evidence type="ECO:0000259" key="2">
    <source>
        <dbReference type="Pfam" id="PF15289"/>
    </source>
</evidence>
<dbReference type="EMBL" id="GFDF01010169">
    <property type="protein sequence ID" value="JAV03915.1"/>
    <property type="molecule type" value="Transcribed_RNA"/>
</dbReference>